<accession>A0A0U1KWX7</accession>
<dbReference type="EMBL" id="CTRP01000006">
    <property type="protein sequence ID" value="CQR71948.1"/>
    <property type="molecule type" value="Genomic_DNA"/>
</dbReference>
<dbReference type="RefSeq" id="WP_021166937.1">
    <property type="nucleotide sequence ID" value="NZ_CTRP01000006.1"/>
</dbReference>
<evidence type="ECO:0000256" key="1">
    <source>
        <dbReference type="SAM" id="SignalP"/>
    </source>
</evidence>
<gene>
    <name evidence="2" type="ORF">SpAn4DRAFT_5010</name>
</gene>
<organism evidence="2 3">
    <name type="scientific">Sporomusa ovata</name>
    <dbReference type="NCBI Taxonomy" id="2378"/>
    <lineage>
        <taxon>Bacteria</taxon>
        <taxon>Bacillati</taxon>
        <taxon>Bacillota</taxon>
        <taxon>Negativicutes</taxon>
        <taxon>Selenomonadales</taxon>
        <taxon>Sporomusaceae</taxon>
        <taxon>Sporomusa</taxon>
    </lineage>
</organism>
<keyword evidence="3" id="KW-1185">Reference proteome</keyword>
<feature type="chain" id="PRO_5006710614" evidence="1">
    <location>
        <begin position="21"/>
        <end position="157"/>
    </location>
</feature>
<feature type="signal peptide" evidence="1">
    <location>
        <begin position="1"/>
        <end position="20"/>
    </location>
</feature>
<dbReference type="Gene3D" id="2.40.160.20">
    <property type="match status" value="1"/>
</dbReference>
<protein>
    <submittedName>
        <fullName evidence="2">Uncharacterized protein</fullName>
    </submittedName>
</protein>
<dbReference type="Proteomes" id="UP000049855">
    <property type="component" value="Unassembled WGS sequence"/>
</dbReference>
<reference evidence="3" key="1">
    <citation type="submission" date="2015-03" db="EMBL/GenBank/DDBJ databases">
        <authorList>
            <person name="Nijsse Bart"/>
        </authorList>
    </citation>
    <scope>NUCLEOTIDE SEQUENCE [LARGE SCALE GENOMIC DNA]</scope>
</reference>
<evidence type="ECO:0000313" key="3">
    <source>
        <dbReference type="Proteomes" id="UP000049855"/>
    </source>
</evidence>
<proteinExistence type="predicted"/>
<name>A0A0U1KWX7_9FIRM</name>
<keyword evidence="1" id="KW-0732">Signal</keyword>
<sequence length="157" mass="16785">MRVSLLLVLFIFLTCGIVQAAENSMAVTIPVFTKHFPSSSPDLNEHNHGFGLEYILRKDVAVTAGLFNNSLRKHTFYVGGIYTPFRVVGLHTGVVIGLDLSGGYNSVNPVKPIIGALHFTTGNESPVGFNIDVLPGGGNKNGNVVYGAAAISMKYSF</sequence>
<evidence type="ECO:0000313" key="2">
    <source>
        <dbReference type="EMBL" id="CQR71948.1"/>
    </source>
</evidence>
<dbReference type="AlphaFoldDB" id="A0A0U1KWX7"/>